<dbReference type="RefSeq" id="XP_016269202.1">
    <property type="nucleotide sequence ID" value="XM_016420719.1"/>
</dbReference>
<name>M7XD47_RHOT1</name>
<feature type="region of interest" description="Disordered" evidence="2">
    <location>
        <begin position="1087"/>
        <end position="1108"/>
    </location>
</feature>
<dbReference type="CDD" id="cd01650">
    <property type="entry name" value="RT_nLTR_like"/>
    <property type="match status" value="1"/>
</dbReference>
<feature type="domain" description="Endonuclease/exonuclease/phosphatase" evidence="3">
    <location>
        <begin position="529"/>
        <end position="657"/>
    </location>
</feature>
<evidence type="ECO:0000256" key="1">
    <source>
        <dbReference type="SAM" id="Coils"/>
    </source>
</evidence>
<dbReference type="SUPFAM" id="SSF56219">
    <property type="entry name" value="DNase I-like"/>
    <property type="match status" value="1"/>
</dbReference>
<dbReference type="Proteomes" id="UP000016926">
    <property type="component" value="Unassembled WGS sequence"/>
</dbReference>
<keyword evidence="4" id="KW-0808">Transferase</keyword>
<keyword evidence="4" id="KW-0548">Nucleotidyltransferase</keyword>
<dbReference type="PANTHER" id="PTHR33481">
    <property type="entry name" value="REVERSE TRANSCRIPTASE"/>
    <property type="match status" value="1"/>
</dbReference>
<feature type="compositionally biased region" description="Basic and acidic residues" evidence="2">
    <location>
        <begin position="368"/>
        <end position="385"/>
    </location>
</feature>
<feature type="compositionally biased region" description="Basic and acidic residues" evidence="2">
    <location>
        <begin position="130"/>
        <end position="144"/>
    </location>
</feature>
<evidence type="ECO:0000313" key="4">
    <source>
        <dbReference type="EMBL" id="EMS18083.1"/>
    </source>
</evidence>
<accession>M7XD47</accession>
<feature type="compositionally biased region" description="Basic and acidic residues" evidence="2">
    <location>
        <begin position="168"/>
        <end position="192"/>
    </location>
</feature>
<dbReference type="Pfam" id="PF14529">
    <property type="entry name" value="Exo_endo_phos_2"/>
    <property type="match status" value="1"/>
</dbReference>
<sequence>MPETIPTSRTSKGDVLVRMPSASAAAHLRVVAAAAQLAPASPLWLFEIVAHGMPRVEEAEEMLIEGLEKRIGEGGVRSVRWLPSRKREARFGSMMAVLWNDKMVSRITKGNGDLCIDSAVCVRCEKARGRKEMTHGEEAGKPAEKVAGGAKATLADVESMQKGAAEAQEQKEREKGEEKEAKDEPARAKLDKSGGGSLTNLPSLVGNQRKLPIATTTTSSTPTNPFEPVLPPNLADFSIDWSAGDDFGAVLHEVPDSAGASAPSTSDMILVGNSPLSPTLAACRQSLKKDKIFPSLFPAFASFYPGFLLLPTASETTSGIWSHVPTPLANRPTQYRPMPIVDFEPTTSEAEGGADRSWADKTEAEFPIAKAKEEGGEKKEESRKVDRSKKGKEGKATRATLLAKNERGNEGEAKRSVPPRARRIVAPAQKEKSLPREPKNLICLRKNPNIATTDLLLIQEPPRPLKPSHNPNWQLVTPPPTALPDGKPAPIRHLILLSTRLGPAAVTQVPVVSGDVTTLDVELLHGEKIRVVSMYNPCNERGKEVRYLPYNHSVSTILPPLLASTAAISLIVVAGDFNLSHPDWDELVGEPEEAVRTFTQHNLTHCLPPNTITYHPYNTRNRSKPLELVLGSLRAEDRVVSCGLAEDLEAGSNHRPVQLVLALEHATNTPPPHCAFRRTDSIVLERAFLDATARLPTSPLLSSADIDKRTEQLTNALQTAVSAAMPLTCARAGHVVPWWDKELAEASKLAKKAANRAFRLRGMAGCEVEVEFAERERRKRQNEMKKLMKGKREKWDERELAEVKEATLWTMVKKRINNAAPANTTTPPPKGKRNLLLPLLLPHLVPLHRASLALGHIPRSWRDASCIVLRKTKKPDYRDPKAYQLIAFERCVAKALEQVVAARLAHLAETHAMLPNSHFGGRKRRSAKDAVVCVIDEIKGQWRKGNAVVGLALDVSKAFPIRGIVSESIEWTSGLPQGSPLSPILFLTYSAPLLDICKTLTTCGFGWIDDVNILAWGKTVEEAVSAMNSLVPKLETWSNSHLSAFEPTKTEATIFLPSSCAMPPNLPRVVLRDHRIEFKPALTMLGTNSTADSPSAIASPPAPPAPPH</sequence>
<evidence type="ECO:0000313" key="5">
    <source>
        <dbReference type="Proteomes" id="UP000016926"/>
    </source>
</evidence>
<evidence type="ECO:0000256" key="2">
    <source>
        <dbReference type="SAM" id="MobiDB-lite"/>
    </source>
</evidence>
<protein>
    <submittedName>
        <fullName evidence="4">Reverse transcriptase</fullName>
    </submittedName>
</protein>
<dbReference type="Gene3D" id="3.60.10.10">
    <property type="entry name" value="Endonuclease/exonuclease/phosphatase"/>
    <property type="match status" value="1"/>
</dbReference>
<proteinExistence type="predicted"/>
<dbReference type="EMBL" id="KB722693">
    <property type="protein sequence ID" value="EMS18083.1"/>
    <property type="molecule type" value="Genomic_DNA"/>
</dbReference>
<dbReference type="OrthoDB" id="3261136at2759"/>
<gene>
    <name evidence="4" type="ORF">RHTO_07060</name>
</gene>
<dbReference type="eggNOG" id="KOG1075">
    <property type="taxonomic scope" value="Eukaryota"/>
</dbReference>
<reference evidence="4 5" key="1">
    <citation type="journal article" date="2012" name="Nat. Commun.">
        <title>A multi-omic map of the lipid-producing yeast Rhodosporidium toruloides.</title>
        <authorList>
            <person name="Zhu Z."/>
            <person name="Zhang S."/>
            <person name="Liu H."/>
            <person name="Shen H."/>
            <person name="Lin X."/>
            <person name="Yang F."/>
            <person name="Zhou Y.J."/>
            <person name="Jin G."/>
            <person name="Ye M."/>
            <person name="Zou H."/>
            <person name="Zou H."/>
            <person name="Zhao Z.K."/>
        </authorList>
    </citation>
    <scope>NUCLEOTIDE SEQUENCE [LARGE SCALE GENOMIC DNA]</scope>
    <source>
        <strain evidence="4 5">NP11</strain>
    </source>
</reference>
<keyword evidence="5" id="KW-1185">Reference proteome</keyword>
<dbReference type="GO" id="GO:0003964">
    <property type="term" value="F:RNA-directed DNA polymerase activity"/>
    <property type="evidence" value="ECO:0007669"/>
    <property type="project" value="UniProtKB-KW"/>
</dbReference>
<organism evidence="4 5">
    <name type="scientific">Rhodotorula toruloides (strain NP11)</name>
    <name type="common">Yeast</name>
    <name type="synonym">Rhodosporidium toruloides</name>
    <dbReference type="NCBI Taxonomy" id="1130832"/>
    <lineage>
        <taxon>Eukaryota</taxon>
        <taxon>Fungi</taxon>
        <taxon>Dikarya</taxon>
        <taxon>Basidiomycota</taxon>
        <taxon>Pucciniomycotina</taxon>
        <taxon>Microbotryomycetes</taxon>
        <taxon>Sporidiobolales</taxon>
        <taxon>Sporidiobolaceae</taxon>
        <taxon>Rhodotorula</taxon>
    </lineage>
</organism>
<dbReference type="InterPro" id="IPR005135">
    <property type="entry name" value="Endo/exonuclease/phosphatase"/>
</dbReference>
<feature type="compositionally biased region" description="Basic and acidic residues" evidence="2">
    <location>
        <begin position="404"/>
        <end position="415"/>
    </location>
</feature>
<dbReference type="AlphaFoldDB" id="M7XD47"/>
<keyword evidence="4" id="KW-0695">RNA-directed DNA polymerase</keyword>
<dbReference type="PANTHER" id="PTHR33481:SF1">
    <property type="entry name" value="ENDONUCLEASE_EXONUCLEASE_PHOSPHATASE DOMAIN-CONTAINING PROTEIN-RELATED"/>
    <property type="match status" value="1"/>
</dbReference>
<feature type="region of interest" description="Disordered" evidence="2">
    <location>
        <begin position="368"/>
        <end position="419"/>
    </location>
</feature>
<feature type="region of interest" description="Disordered" evidence="2">
    <location>
        <begin position="130"/>
        <end position="209"/>
    </location>
</feature>
<evidence type="ECO:0000259" key="3">
    <source>
        <dbReference type="Pfam" id="PF14529"/>
    </source>
</evidence>
<dbReference type="InterPro" id="IPR036691">
    <property type="entry name" value="Endo/exonu/phosph_ase_sf"/>
</dbReference>
<feature type="coiled-coil region" evidence="1">
    <location>
        <begin position="763"/>
        <end position="790"/>
    </location>
</feature>
<dbReference type="HOGENOM" id="CLU_282153_0_0_1"/>
<keyword evidence="1" id="KW-0175">Coiled coil</keyword>
<dbReference type="GeneID" id="27371073"/>